<dbReference type="PANTHER" id="PTHR30290:SF65">
    <property type="entry name" value="MONOACYL PHOSPHATIDYLINOSITOL TETRAMANNOSIDE-BINDING PROTEIN LPQW-RELATED"/>
    <property type="match status" value="1"/>
</dbReference>
<dbReference type="Gene3D" id="3.90.76.10">
    <property type="entry name" value="Dipeptide-binding Protein, Domain 1"/>
    <property type="match status" value="1"/>
</dbReference>
<feature type="signal peptide" evidence="1">
    <location>
        <begin position="1"/>
        <end position="24"/>
    </location>
</feature>
<sequence>MKPRVWIAAVSLVALGACSTGGGAVTDRSAAPSARPVTQGGSLVIGAEQEPDCADWIATCAGAIWGTYTMQVPTIPQVFDTRKVGGVWAPVPSDMMAGEPQATMQGGKQVITYKISPKAVWSDGKPISSADLKYTALQIRDGDDIFDKTGYDRIEKVDTPDAATAVVTLKSAYAGWRSLFSVYGVLPAHLLEGKDRAAIMKDGYSFSGGPWKIASWQKGTSVTLVPNDKYWGDKPKLDKVTFSFLPDTSAAFQALKSGQVDALYPSPQLDAINQIKAGLPGIQSQVDPQSGSLEAVWFNNAAAPFDSAAVRQAFSYAIDRKAIVQRIYGGLGVTQVAQSFNTPIVGAYAGQDFSAYQLDLGQVDSLMTGDGWAKGADGVWAKSGQRAEFTMVSLAANKRRDLMVQILQEQLKTAGFAMSVKTETPANLFSKITPKGAYQAGLWSLVDTFPDPTLSATFNSANIPSDANGFSGINFIRAKADGLDGLLEKVDTTLEVPARTEAAKQADAVIAKDALSLPLDTVPLVLLWADKVGGPLAINPVEGPFWNLEQWGIAS</sequence>
<dbReference type="SUPFAM" id="SSF53850">
    <property type="entry name" value="Periplasmic binding protein-like II"/>
    <property type="match status" value="1"/>
</dbReference>
<evidence type="ECO:0000259" key="2">
    <source>
        <dbReference type="Pfam" id="PF00496"/>
    </source>
</evidence>
<protein>
    <recommendedName>
        <fullName evidence="2">Solute-binding protein family 5 domain-containing protein</fullName>
    </recommendedName>
</protein>
<evidence type="ECO:0000313" key="4">
    <source>
        <dbReference type="Proteomes" id="UP001519654"/>
    </source>
</evidence>
<evidence type="ECO:0000313" key="3">
    <source>
        <dbReference type="EMBL" id="MBU2668149.1"/>
    </source>
</evidence>
<reference evidence="3 4" key="1">
    <citation type="submission" date="2021-06" db="EMBL/GenBank/DDBJ databases">
        <title>Actinoplanes lichenicola sp. nov., and Actinoplanes ovalisporus sp. nov., isolated from lichen in Thailand.</title>
        <authorList>
            <person name="Saeng-In P."/>
            <person name="Kanchanasin P."/>
            <person name="Yuki M."/>
            <person name="Kudo T."/>
            <person name="Ohkuma M."/>
            <person name="Phongsopitanun W."/>
            <person name="Tanasupawat S."/>
        </authorList>
    </citation>
    <scope>NUCLEOTIDE SEQUENCE [LARGE SCALE GENOMIC DNA]</scope>
    <source>
        <strain evidence="3 4">NBRC 110975</strain>
    </source>
</reference>
<keyword evidence="1" id="KW-0732">Signal</keyword>
<dbReference type="Pfam" id="PF00496">
    <property type="entry name" value="SBP_bac_5"/>
    <property type="match status" value="1"/>
</dbReference>
<feature type="chain" id="PRO_5047173093" description="Solute-binding protein family 5 domain-containing protein" evidence="1">
    <location>
        <begin position="25"/>
        <end position="555"/>
    </location>
</feature>
<dbReference type="Gene3D" id="3.10.105.10">
    <property type="entry name" value="Dipeptide-binding Protein, Domain 3"/>
    <property type="match status" value="1"/>
</dbReference>
<proteinExistence type="predicted"/>
<dbReference type="InterPro" id="IPR039424">
    <property type="entry name" value="SBP_5"/>
</dbReference>
<feature type="domain" description="Solute-binding protein family 5" evidence="2">
    <location>
        <begin position="107"/>
        <end position="453"/>
    </location>
</feature>
<comment type="caution">
    <text evidence="3">The sequence shown here is derived from an EMBL/GenBank/DDBJ whole genome shotgun (WGS) entry which is preliminary data.</text>
</comment>
<organism evidence="3 4">
    <name type="scientific">Paractinoplanes bogorensis</name>
    <dbReference type="NCBI Taxonomy" id="1610840"/>
    <lineage>
        <taxon>Bacteria</taxon>
        <taxon>Bacillati</taxon>
        <taxon>Actinomycetota</taxon>
        <taxon>Actinomycetes</taxon>
        <taxon>Micromonosporales</taxon>
        <taxon>Micromonosporaceae</taxon>
        <taxon>Paractinoplanes</taxon>
    </lineage>
</organism>
<keyword evidence="4" id="KW-1185">Reference proteome</keyword>
<dbReference type="Gene3D" id="3.40.190.10">
    <property type="entry name" value="Periplasmic binding protein-like II"/>
    <property type="match status" value="1"/>
</dbReference>
<evidence type="ECO:0000256" key="1">
    <source>
        <dbReference type="SAM" id="SignalP"/>
    </source>
</evidence>
<dbReference type="EMBL" id="JAHKKG010000010">
    <property type="protein sequence ID" value="MBU2668149.1"/>
    <property type="molecule type" value="Genomic_DNA"/>
</dbReference>
<name>A0ABS5YZM3_9ACTN</name>
<accession>A0ABS5YZM3</accession>
<dbReference type="PANTHER" id="PTHR30290">
    <property type="entry name" value="PERIPLASMIC BINDING COMPONENT OF ABC TRANSPORTER"/>
    <property type="match status" value="1"/>
</dbReference>
<dbReference type="RefSeq" id="WP_215792393.1">
    <property type="nucleotide sequence ID" value="NZ_JAHKKG010000010.1"/>
</dbReference>
<dbReference type="InterPro" id="IPR000914">
    <property type="entry name" value="SBP_5_dom"/>
</dbReference>
<dbReference type="Proteomes" id="UP001519654">
    <property type="component" value="Unassembled WGS sequence"/>
</dbReference>
<gene>
    <name evidence="3" type="ORF">KOI35_32025</name>
</gene>
<dbReference type="PROSITE" id="PS51257">
    <property type="entry name" value="PROKAR_LIPOPROTEIN"/>
    <property type="match status" value="1"/>
</dbReference>